<evidence type="ECO:0000313" key="1">
    <source>
        <dbReference type="EMBL" id="MEE2001408.1"/>
    </source>
</evidence>
<reference evidence="1 2" key="1">
    <citation type="submission" date="2023-07" db="EMBL/GenBank/DDBJ databases">
        <title>Alkalimonas sp., MEB108 novel, alkaliphilic bacterium isolated from Lonar Lake, India.</title>
        <authorList>
            <person name="Joshi A."/>
            <person name="Thite S."/>
        </authorList>
    </citation>
    <scope>NUCLEOTIDE SEQUENCE [LARGE SCALE GENOMIC DNA]</scope>
    <source>
        <strain evidence="1 2">MEB108</strain>
    </source>
</reference>
<organism evidence="1 2">
    <name type="scientific">Alkalimonas cellulosilytica</name>
    <dbReference type="NCBI Taxonomy" id="3058395"/>
    <lineage>
        <taxon>Bacteria</taxon>
        <taxon>Pseudomonadati</taxon>
        <taxon>Pseudomonadota</taxon>
        <taxon>Gammaproteobacteria</taxon>
        <taxon>Alkalimonas</taxon>
    </lineage>
</organism>
<comment type="caution">
    <text evidence="1">The sequence shown here is derived from an EMBL/GenBank/DDBJ whole genome shotgun (WGS) entry which is preliminary data.</text>
</comment>
<proteinExistence type="predicted"/>
<gene>
    <name evidence="1" type="ORF">QWY20_08075</name>
</gene>
<evidence type="ECO:0000313" key="2">
    <source>
        <dbReference type="Proteomes" id="UP001336314"/>
    </source>
</evidence>
<name>A0ABU7J4H5_9GAMM</name>
<protein>
    <submittedName>
        <fullName evidence="1">Uncharacterized protein</fullName>
    </submittedName>
</protein>
<keyword evidence="2" id="KW-1185">Reference proteome</keyword>
<dbReference type="RefSeq" id="WP_330128511.1">
    <property type="nucleotide sequence ID" value="NZ_JAUHLI010000007.1"/>
</dbReference>
<accession>A0ABU7J4H5</accession>
<dbReference type="Proteomes" id="UP001336314">
    <property type="component" value="Unassembled WGS sequence"/>
</dbReference>
<sequence length="207" mass="23432">MNKKIPSFLKYAAVFMLGFLTNFSGFLDNISSIPGSYKEFKKVYLYDGDLLAGNWSTNSEYLLGAGELGLGHSQPLLIVTLNVNEHDEVSGEILSKDICDALPLTWVIAIQSSEPTLFSIFSNRTFYVKKLKNNLMEPVAKLKLVAHDDRRDTLTFRRIDDKYGMLPEYIMLAKNLPAFEADSELLSGYCADSPKRFREEIRELKQG</sequence>
<dbReference type="EMBL" id="JAUHLI010000007">
    <property type="protein sequence ID" value="MEE2001408.1"/>
    <property type="molecule type" value="Genomic_DNA"/>
</dbReference>